<feature type="non-terminal residue" evidence="1">
    <location>
        <position position="84"/>
    </location>
</feature>
<accession>A0A087TKH0</accession>
<dbReference type="GO" id="GO:0003676">
    <property type="term" value="F:nucleic acid binding"/>
    <property type="evidence" value="ECO:0007669"/>
    <property type="project" value="InterPro"/>
</dbReference>
<name>A0A087TKH0_STEMI</name>
<dbReference type="AlphaFoldDB" id="A0A087TKH0"/>
<reference evidence="1 2" key="1">
    <citation type="submission" date="2013-11" db="EMBL/GenBank/DDBJ databases">
        <title>Genome sequencing of Stegodyphus mimosarum.</title>
        <authorList>
            <person name="Bechsgaard J."/>
        </authorList>
    </citation>
    <scope>NUCLEOTIDE SEQUENCE [LARGE SCALE GENOMIC DNA]</scope>
</reference>
<dbReference type="EMBL" id="KK115638">
    <property type="protein sequence ID" value="KFM65609.1"/>
    <property type="molecule type" value="Genomic_DNA"/>
</dbReference>
<dbReference type="InterPro" id="IPR036397">
    <property type="entry name" value="RNaseH_sf"/>
</dbReference>
<evidence type="ECO:0008006" key="3">
    <source>
        <dbReference type="Google" id="ProtNLM"/>
    </source>
</evidence>
<organism evidence="1 2">
    <name type="scientific">Stegodyphus mimosarum</name>
    <name type="common">African social velvet spider</name>
    <dbReference type="NCBI Taxonomy" id="407821"/>
    <lineage>
        <taxon>Eukaryota</taxon>
        <taxon>Metazoa</taxon>
        <taxon>Ecdysozoa</taxon>
        <taxon>Arthropoda</taxon>
        <taxon>Chelicerata</taxon>
        <taxon>Arachnida</taxon>
        <taxon>Araneae</taxon>
        <taxon>Araneomorphae</taxon>
        <taxon>Entelegynae</taxon>
        <taxon>Eresoidea</taxon>
        <taxon>Eresidae</taxon>
        <taxon>Stegodyphus</taxon>
    </lineage>
</organism>
<sequence length="84" mass="9644">MASLSICDVRIVANRRHHSNGLAFLNPIEHVWDDLAYQIPPQTLQELKSALLEEWHAIPQDLINTLIKSIKSRCEKLIELSRMA</sequence>
<dbReference type="Proteomes" id="UP000054359">
    <property type="component" value="Unassembled WGS sequence"/>
</dbReference>
<dbReference type="Gene3D" id="3.30.420.10">
    <property type="entry name" value="Ribonuclease H-like superfamily/Ribonuclease H"/>
    <property type="match status" value="1"/>
</dbReference>
<keyword evidence="2" id="KW-1185">Reference proteome</keyword>
<gene>
    <name evidence="1" type="ORF">X975_05957</name>
</gene>
<evidence type="ECO:0000313" key="2">
    <source>
        <dbReference type="Proteomes" id="UP000054359"/>
    </source>
</evidence>
<proteinExistence type="predicted"/>
<evidence type="ECO:0000313" key="1">
    <source>
        <dbReference type="EMBL" id="KFM65609.1"/>
    </source>
</evidence>
<protein>
    <recommendedName>
        <fullName evidence="3">Transposable element Tcb1 transposase</fullName>
    </recommendedName>
</protein>
<dbReference type="OrthoDB" id="9996331at2759"/>